<dbReference type="RefSeq" id="WP_229338122.1">
    <property type="nucleotide sequence ID" value="NZ_JAJBZG010000001.1"/>
</dbReference>
<dbReference type="AlphaFoldDB" id="A0A9X1LH78"/>
<reference evidence="1" key="1">
    <citation type="submission" date="2021-10" db="EMBL/GenBank/DDBJ databases">
        <title>Gramella sp. ASW11-100T, isolated from marine sediment.</title>
        <authorList>
            <person name="Xia C."/>
        </authorList>
    </citation>
    <scope>NUCLEOTIDE SEQUENCE</scope>
    <source>
        <strain evidence="1">ASW11-100</strain>
    </source>
</reference>
<protein>
    <submittedName>
        <fullName evidence="1">Helix-turn-helix domain-containing protein</fullName>
    </submittedName>
</protein>
<name>A0A9X1LH78_9FLAO</name>
<comment type="caution">
    <text evidence="1">The sequence shown here is derived from an EMBL/GenBank/DDBJ whole genome shotgun (WGS) entry which is preliminary data.</text>
</comment>
<dbReference type="PANTHER" id="PTHR34585:SF22">
    <property type="entry name" value="HELIX-TURN-HELIX DOMAIN-CONTAINING PROTEIN"/>
    <property type="match status" value="1"/>
</dbReference>
<dbReference type="Proteomes" id="UP001139414">
    <property type="component" value="Unassembled WGS sequence"/>
</dbReference>
<sequence>MPTSIITTDDLMEFKMELLEEIQKLLEKESGNISKRWLKSTEVIEMLKISAGTLNGFRTKGILPYSKIGGLIYYDSAIIQKILADNLIQNE</sequence>
<accession>A0A9X1LH78</accession>
<proteinExistence type="predicted"/>
<evidence type="ECO:0000313" key="1">
    <source>
        <dbReference type="EMBL" id="MCB7480302.1"/>
    </source>
</evidence>
<dbReference type="EMBL" id="JAJBZG010000001">
    <property type="protein sequence ID" value="MCB7480302.1"/>
    <property type="molecule type" value="Genomic_DNA"/>
</dbReference>
<evidence type="ECO:0000313" key="2">
    <source>
        <dbReference type="Proteomes" id="UP001139414"/>
    </source>
</evidence>
<dbReference type="SUPFAM" id="SSF46955">
    <property type="entry name" value="Putative DNA-binding domain"/>
    <property type="match status" value="1"/>
</dbReference>
<gene>
    <name evidence="1" type="ORF">LGQ90_03410</name>
</gene>
<dbReference type="PANTHER" id="PTHR34585">
    <property type="match status" value="1"/>
</dbReference>
<keyword evidence="2" id="KW-1185">Reference proteome</keyword>
<dbReference type="InterPro" id="IPR009061">
    <property type="entry name" value="DNA-bd_dom_put_sf"/>
</dbReference>
<organism evidence="1 2">
    <name type="scientific">Christiangramia sediminis</name>
    <dbReference type="NCBI Taxonomy" id="2881336"/>
    <lineage>
        <taxon>Bacteria</taxon>
        <taxon>Pseudomonadati</taxon>
        <taxon>Bacteroidota</taxon>
        <taxon>Flavobacteriia</taxon>
        <taxon>Flavobacteriales</taxon>
        <taxon>Flavobacteriaceae</taxon>
        <taxon>Christiangramia</taxon>
    </lineage>
</organism>